<reference evidence="1 2" key="1">
    <citation type="submission" date="2021-05" db="EMBL/GenBank/DDBJ databases">
        <title>A Polyphasic approach of four new species of the genus Ohtaekwangia: Ohtaekwangia histidinii sp. nov., Ohtaekwangia cretensis sp. nov., Ohtaekwangia indiensis sp. nov., Ohtaekwangia reichenbachii sp. nov. from diverse environment.</title>
        <authorList>
            <person name="Octaviana S."/>
        </authorList>
    </citation>
    <scope>NUCLEOTIDE SEQUENCE [LARGE SCALE GENOMIC DNA]</scope>
    <source>
        <strain evidence="1 2">PWU37</strain>
    </source>
</reference>
<dbReference type="AlphaFoldDB" id="A0AAP2DA54"/>
<dbReference type="Proteomes" id="UP001319180">
    <property type="component" value="Unassembled WGS sequence"/>
</dbReference>
<dbReference type="RefSeq" id="WP_254091488.1">
    <property type="nucleotide sequence ID" value="NZ_JAHESC010000024.1"/>
</dbReference>
<evidence type="ECO:0000313" key="2">
    <source>
        <dbReference type="Proteomes" id="UP001319180"/>
    </source>
</evidence>
<dbReference type="EMBL" id="JAHESC010000024">
    <property type="protein sequence ID" value="MBT1688261.1"/>
    <property type="molecule type" value="Genomic_DNA"/>
</dbReference>
<protein>
    <submittedName>
        <fullName evidence="1">Uncharacterized protein</fullName>
    </submittedName>
</protein>
<organism evidence="1 2">
    <name type="scientific">Dawidia soli</name>
    <dbReference type="NCBI Taxonomy" id="2782352"/>
    <lineage>
        <taxon>Bacteria</taxon>
        <taxon>Pseudomonadati</taxon>
        <taxon>Bacteroidota</taxon>
        <taxon>Cytophagia</taxon>
        <taxon>Cytophagales</taxon>
        <taxon>Chryseotaleaceae</taxon>
        <taxon>Dawidia</taxon>
    </lineage>
</organism>
<proteinExistence type="predicted"/>
<accession>A0AAP2DA54</accession>
<gene>
    <name evidence="1" type="ORF">KK078_16945</name>
</gene>
<name>A0AAP2DA54_9BACT</name>
<comment type="caution">
    <text evidence="1">The sequence shown here is derived from an EMBL/GenBank/DDBJ whole genome shotgun (WGS) entry which is preliminary data.</text>
</comment>
<evidence type="ECO:0000313" key="1">
    <source>
        <dbReference type="EMBL" id="MBT1688261.1"/>
    </source>
</evidence>
<keyword evidence="2" id="KW-1185">Reference proteome</keyword>
<sequence length="207" mass="23328">MSLFNFVRSSNGTGTVDEVKTEKVSTLHSIASQEPVARTAVPEVPEHVFVEASKNKPPKAAVEPPQARATNDIHTLYQYLEQNLEKRGYEDALINPDTSYMEENVLYINNDLQLLIARVKMYYTGYLRTIDFHIDSRSRSGMLETVDELVTHKKTVEEEMREVESIGKDANEGKGLCQNLVLGYKKGFRNGFAAITYNAVLGKRPNL</sequence>